<dbReference type="Proteomes" id="UP000264353">
    <property type="component" value="Chromosome A9"/>
</dbReference>
<accession>A0A397Y5M1</accession>
<dbReference type="EMBL" id="CM010636">
    <property type="protein sequence ID" value="RID47024.1"/>
    <property type="molecule type" value="Genomic_DNA"/>
</dbReference>
<name>A0A397Y5M1_BRACM</name>
<gene>
    <name evidence="1" type="ORF">BRARA_I03655</name>
</gene>
<organism evidence="1 2">
    <name type="scientific">Brassica campestris</name>
    <name type="common">Field mustard</name>
    <dbReference type="NCBI Taxonomy" id="3711"/>
    <lineage>
        <taxon>Eukaryota</taxon>
        <taxon>Viridiplantae</taxon>
        <taxon>Streptophyta</taxon>
        <taxon>Embryophyta</taxon>
        <taxon>Tracheophyta</taxon>
        <taxon>Spermatophyta</taxon>
        <taxon>Magnoliopsida</taxon>
        <taxon>eudicotyledons</taxon>
        <taxon>Gunneridae</taxon>
        <taxon>Pentapetalae</taxon>
        <taxon>rosids</taxon>
        <taxon>malvids</taxon>
        <taxon>Brassicales</taxon>
        <taxon>Brassicaceae</taxon>
        <taxon>Brassiceae</taxon>
        <taxon>Brassica</taxon>
    </lineage>
</organism>
<evidence type="ECO:0000313" key="2">
    <source>
        <dbReference type="Proteomes" id="UP000264353"/>
    </source>
</evidence>
<proteinExistence type="predicted"/>
<reference evidence="1 2" key="1">
    <citation type="submission" date="2018-06" db="EMBL/GenBank/DDBJ databases">
        <title>WGS assembly of Brassica rapa FPsc.</title>
        <authorList>
            <person name="Bowman J."/>
            <person name="Kohchi T."/>
            <person name="Yamato K."/>
            <person name="Jenkins J."/>
            <person name="Shu S."/>
            <person name="Ishizaki K."/>
            <person name="Yamaoka S."/>
            <person name="Nishihama R."/>
            <person name="Nakamura Y."/>
            <person name="Berger F."/>
            <person name="Adam C."/>
            <person name="Aki S."/>
            <person name="Althoff F."/>
            <person name="Araki T."/>
            <person name="Arteaga-Vazquez M."/>
            <person name="Balasubrmanian S."/>
            <person name="Bauer D."/>
            <person name="Boehm C."/>
            <person name="Briginshaw L."/>
            <person name="Caballero-Perez J."/>
            <person name="Catarino B."/>
            <person name="Chen F."/>
            <person name="Chiyoda S."/>
            <person name="Chovatia M."/>
            <person name="Davies K."/>
            <person name="Delmans M."/>
            <person name="Demura T."/>
            <person name="Dierschke T."/>
            <person name="Dolan L."/>
            <person name="Dorantes-Acosta A."/>
            <person name="Eklund D."/>
            <person name="Florent S."/>
            <person name="Flores-Sandoval E."/>
            <person name="Fujiyama A."/>
            <person name="Fukuzawa H."/>
            <person name="Galik B."/>
            <person name="Grimanelli D."/>
            <person name="Grimwood J."/>
            <person name="Grossniklaus U."/>
            <person name="Hamada T."/>
            <person name="Haseloff J."/>
            <person name="Hetherington A."/>
            <person name="Higo A."/>
            <person name="Hirakawa Y."/>
            <person name="Hundley H."/>
            <person name="Ikeda Y."/>
            <person name="Inoue K."/>
            <person name="Inoue S."/>
            <person name="Ishida S."/>
            <person name="Jia Q."/>
            <person name="Kakita M."/>
            <person name="Kanazawa T."/>
            <person name="Kawai Y."/>
            <person name="Kawashima T."/>
            <person name="Kennedy M."/>
            <person name="Kinose K."/>
            <person name="Kinoshita T."/>
            <person name="Kohara Y."/>
            <person name="Koide E."/>
            <person name="Komatsu K."/>
            <person name="Kopischke S."/>
            <person name="Kubo M."/>
            <person name="Kyozuka J."/>
            <person name="Lagercrantz U."/>
            <person name="Lin S."/>
            <person name="Lindquist E."/>
            <person name="Lipzen A."/>
            <person name="Lu C."/>
            <person name="Luna E."/>
            <person name="Martienssen R."/>
            <person name="Minamino N."/>
            <person name="Mizutani M."/>
            <person name="Mizutani M."/>
            <person name="Mochizuki N."/>
            <person name="Monte I."/>
            <person name="Mosher R."/>
            <person name="Nagasaki H."/>
            <person name="Nakagami H."/>
            <person name="Naramoto S."/>
            <person name="Nishitani K."/>
            <person name="Ohtani M."/>
            <person name="Okamoto T."/>
            <person name="Okumura M."/>
            <person name="Phillips J."/>
            <person name="Pollak B."/>
            <person name="Reinders A."/>
            <person name="Roevekamp M."/>
            <person name="Sano R."/>
            <person name="Sawa S."/>
            <person name="Schmid M."/>
            <person name="Shirakawa M."/>
            <person name="Solano R."/>
            <person name="Spunde A."/>
            <person name="Suetsugu N."/>
            <person name="Sugano S."/>
            <person name="Sugiyama A."/>
            <person name="Sun R."/>
            <person name="Suzuki Y."/>
            <person name="Takenaka M."/>
            <person name="Takezawa D."/>
            <person name="Tomogane H."/>
            <person name="Tsuzuki M."/>
            <person name="Ueda T."/>
            <person name="Umeda M."/>
            <person name="Ward J."/>
            <person name="Watanabe Y."/>
            <person name="Yazaki K."/>
            <person name="Yokoyama R."/>
            <person name="Yoshitake Y."/>
            <person name="Yotsui I."/>
            <person name="Zachgo S."/>
            <person name="Schmutz J."/>
        </authorList>
    </citation>
    <scope>NUCLEOTIDE SEQUENCE [LARGE SCALE GENOMIC DNA]</scope>
    <source>
        <strain evidence="2">cv. B-3</strain>
    </source>
</reference>
<dbReference type="AlphaFoldDB" id="A0A397Y5M1"/>
<sequence>MTFNFSTSQRFSTLEHLRITDCYLIISTAVGLKLIFGDGQGLMQNRADIMRALAWRVGCKLLDLPPDIQEKLPHT</sequence>
<evidence type="ECO:0000313" key="1">
    <source>
        <dbReference type="EMBL" id="RID47024.1"/>
    </source>
</evidence>
<protein>
    <submittedName>
        <fullName evidence="1">Uncharacterized protein</fullName>
    </submittedName>
</protein>